<proteinExistence type="predicted"/>
<evidence type="ECO:0000313" key="5">
    <source>
        <dbReference type="EMBL" id="KAF7210468.1"/>
    </source>
</evidence>
<evidence type="ECO:0000259" key="4">
    <source>
        <dbReference type="PROSITE" id="PS50228"/>
    </source>
</evidence>
<keyword evidence="3" id="KW-0732">Signal</keyword>
<name>A0A9D2XZD3_NOTFU</name>
<dbReference type="Pfam" id="PF02140">
    <property type="entry name" value="SUEL_Lectin"/>
    <property type="match status" value="1"/>
</dbReference>
<organism evidence="5 6">
    <name type="scientific">Nothobranchius furzeri</name>
    <name type="common">Turquoise killifish</name>
    <dbReference type="NCBI Taxonomy" id="105023"/>
    <lineage>
        <taxon>Eukaryota</taxon>
        <taxon>Metazoa</taxon>
        <taxon>Chordata</taxon>
        <taxon>Craniata</taxon>
        <taxon>Vertebrata</taxon>
        <taxon>Euteleostomi</taxon>
        <taxon>Actinopterygii</taxon>
        <taxon>Neopterygii</taxon>
        <taxon>Teleostei</taxon>
        <taxon>Neoteleostei</taxon>
        <taxon>Acanthomorphata</taxon>
        <taxon>Ovalentaria</taxon>
        <taxon>Atherinomorphae</taxon>
        <taxon>Cyprinodontiformes</taxon>
        <taxon>Nothobranchiidae</taxon>
        <taxon>Nothobranchius</taxon>
    </lineage>
</organism>
<dbReference type="Gene3D" id="2.60.120.740">
    <property type="match status" value="1"/>
</dbReference>
<dbReference type="InterPro" id="IPR000922">
    <property type="entry name" value="Lectin_gal-bd_dom"/>
</dbReference>
<gene>
    <name evidence="5" type="ORF">G4P62_014855</name>
</gene>
<feature type="domain" description="SUEL-type lectin" evidence="4">
    <location>
        <begin position="79"/>
        <end position="158"/>
    </location>
</feature>
<keyword evidence="5" id="KW-0675">Receptor</keyword>
<feature type="chain" id="PRO_5039150015" evidence="3">
    <location>
        <begin position="20"/>
        <end position="163"/>
    </location>
</feature>
<dbReference type="AlphaFoldDB" id="A0A9D2XZD3"/>
<sequence length="163" mass="18237">MASRLLFLLLLGIGGNVSQQKFFCKARTGTRPRNSDRKLKHFRNSVRLRPSPPSDVPAPAAVDSWKTCCVETFLCYLYPAGGRAIRVYSANYGRRDAATCSSGRPHYELQNVRCSRPTNLVAQSCNGRSSCSITAINSVFGDPCFGTYKYLHVAYRCRCEWKP</sequence>
<evidence type="ECO:0000256" key="3">
    <source>
        <dbReference type="SAM" id="SignalP"/>
    </source>
</evidence>
<keyword evidence="2" id="KW-0677">Repeat</keyword>
<reference evidence="5" key="1">
    <citation type="submission" date="2020-03" db="EMBL/GenBank/DDBJ databases">
        <title>Intra-Species Differences in Population Size shape Life History and Genome Evolution.</title>
        <authorList>
            <person name="Willemsen D."/>
            <person name="Cui R."/>
            <person name="Valenzano D.R."/>
        </authorList>
    </citation>
    <scope>NUCLEOTIDE SEQUENCE</scope>
    <source>
        <strain evidence="5">GRZ</strain>
        <tissue evidence="5">Whole</tissue>
    </source>
</reference>
<accession>A0A9D2XZD3</accession>
<dbReference type="InterPro" id="IPR043159">
    <property type="entry name" value="Lectin_gal-bd_sf"/>
</dbReference>
<evidence type="ECO:0000256" key="2">
    <source>
        <dbReference type="ARBA" id="ARBA00022737"/>
    </source>
</evidence>
<dbReference type="EMBL" id="JAAVVJ010000013">
    <property type="protein sequence ID" value="KAF7210468.1"/>
    <property type="molecule type" value="Genomic_DNA"/>
</dbReference>
<dbReference type="GO" id="GO:0030246">
    <property type="term" value="F:carbohydrate binding"/>
    <property type="evidence" value="ECO:0007669"/>
    <property type="project" value="UniProtKB-KW"/>
</dbReference>
<comment type="caution">
    <text evidence="5">The sequence shown here is derived from an EMBL/GenBank/DDBJ whole genome shotgun (WGS) entry which is preliminary data.</text>
</comment>
<evidence type="ECO:0000313" key="6">
    <source>
        <dbReference type="Proteomes" id="UP000822369"/>
    </source>
</evidence>
<evidence type="ECO:0000256" key="1">
    <source>
        <dbReference type="ARBA" id="ARBA00022734"/>
    </source>
</evidence>
<keyword evidence="1" id="KW-0430">Lectin</keyword>
<protein>
    <submittedName>
        <fullName evidence="5">Adhesion G protein-coupled receptor L3-like</fullName>
    </submittedName>
</protein>
<dbReference type="Proteomes" id="UP000822369">
    <property type="component" value="Chromosome 13"/>
</dbReference>
<dbReference type="PROSITE" id="PS50228">
    <property type="entry name" value="SUEL_LECTIN"/>
    <property type="match status" value="1"/>
</dbReference>
<feature type="signal peptide" evidence="3">
    <location>
        <begin position="1"/>
        <end position="19"/>
    </location>
</feature>
<dbReference type="PANTHER" id="PTHR46780">
    <property type="entry name" value="PROTEIN EVA-1"/>
    <property type="match status" value="1"/>
</dbReference>